<reference evidence="2 3" key="1">
    <citation type="submission" date="2023-11" db="EMBL/GenBank/DDBJ databases">
        <title>MicrobeMod: A computational toolkit for identifying prokaryotic methylation and restriction-modification with nanopore sequencing.</title>
        <authorList>
            <person name="Crits-Christoph A."/>
            <person name="Kang S.C."/>
            <person name="Lee H."/>
            <person name="Ostrov N."/>
        </authorList>
    </citation>
    <scope>NUCLEOTIDE SEQUENCE [LARGE SCALE GENOMIC DNA]</scope>
    <source>
        <strain evidence="2 3">ATCC 25935</strain>
    </source>
</reference>
<dbReference type="EMBL" id="CP140152">
    <property type="protein sequence ID" value="WQH07065.1"/>
    <property type="molecule type" value="Genomic_DNA"/>
</dbReference>
<dbReference type="RefSeq" id="WP_026637149.1">
    <property type="nucleotide sequence ID" value="NZ_CP140152.1"/>
</dbReference>
<protein>
    <recommendedName>
        <fullName evidence="4">Acetolactate synthase</fullName>
    </recommendedName>
</protein>
<evidence type="ECO:0000313" key="3">
    <source>
        <dbReference type="Proteomes" id="UP001326110"/>
    </source>
</evidence>
<sequence>MKSHQTSYRFCLEPDAPIATLEQVLAIVRRLDLELRALRTTATPGGVEVMLRLAGQDPEPLTLCRMRLHNLVGVLPIRELSANKSDHHQRRSTPGGVAEML</sequence>
<gene>
    <name evidence="2" type="ORF">SR858_12250</name>
</gene>
<evidence type="ECO:0008006" key="4">
    <source>
        <dbReference type="Google" id="ProtNLM"/>
    </source>
</evidence>
<evidence type="ECO:0000256" key="1">
    <source>
        <dbReference type="SAM" id="MobiDB-lite"/>
    </source>
</evidence>
<accession>A0ABZ0Y4V5</accession>
<organism evidence="2 3">
    <name type="scientific">Duganella zoogloeoides</name>
    <dbReference type="NCBI Taxonomy" id="75659"/>
    <lineage>
        <taxon>Bacteria</taxon>
        <taxon>Pseudomonadati</taxon>
        <taxon>Pseudomonadota</taxon>
        <taxon>Betaproteobacteria</taxon>
        <taxon>Burkholderiales</taxon>
        <taxon>Oxalobacteraceae</taxon>
        <taxon>Telluria group</taxon>
        <taxon>Duganella</taxon>
    </lineage>
</organism>
<keyword evidence="3" id="KW-1185">Reference proteome</keyword>
<name>A0ABZ0Y4V5_9BURK</name>
<dbReference type="GeneID" id="43162874"/>
<evidence type="ECO:0000313" key="2">
    <source>
        <dbReference type="EMBL" id="WQH07065.1"/>
    </source>
</evidence>
<feature type="region of interest" description="Disordered" evidence="1">
    <location>
        <begin position="82"/>
        <end position="101"/>
    </location>
</feature>
<dbReference type="Proteomes" id="UP001326110">
    <property type="component" value="Chromosome"/>
</dbReference>
<proteinExistence type="predicted"/>